<gene>
    <name evidence="2" type="ORF">T190423A01A_10252</name>
</gene>
<feature type="transmembrane region" description="Helical" evidence="1">
    <location>
        <begin position="66"/>
        <end position="87"/>
    </location>
</feature>
<organism evidence="2 3">
    <name type="scientific">Tenacibaculum polynesiense</name>
    <dbReference type="NCBI Taxonomy" id="3137857"/>
    <lineage>
        <taxon>Bacteria</taxon>
        <taxon>Pseudomonadati</taxon>
        <taxon>Bacteroidota</taxon>
        <taxon>Flavobacteriia</taxon>
        <taxon>Flavobacteriales</taxon>
        <taxon>Flavobacteriaceae</taxon>
        <taxon>Tenacibaculum</taxon>
    </lineage>
</organism>
<keyword evidence="1" id="KW-0472">Membrane</keyword>
<reference evidence="2 3" key="1">
    <citation type="submission" date="2024-05" db="EMBL/GenBank/DDBJ databases">
        <authorList>
            <person name="Duchaud E."/>
        </authorList>
    </citation>
    <scope>NUCLEOTIDE SEQUENCE [LARGE SCALE GENOMIC DNA]</scope>
    <source>
        <strain evidence="2">Ena-SAMPLE-TAB-13-05-2024-13:56:06:370-140308</strain>
    </source>
</reference>
<dbReference type="RefSeq" id="WP_348715154.1">
    <property type="nucleotide sequence ID" value="NZ_CAXJIO010000010.1"/>
</dbReference>
<evidence type="ECO:0000313" key="3">
    <source>
        <dbReference type="Proteomes" id="UP001497527"/>
    </source>
</evidence>
<dbReference type="EMBL" id="CAXJIO010000010">
    <property type="protein sequence ID" value="CAL2101689.1"/>
    <property type="molecule type" value="Genomic_DNA"/>
</dbReference>
<feature type="transmembrane region" description="Helical" evidence="1">
    <location>
        <begin position="41"/>
        <end position="59"/>
    </location>
</feature>
<keyword evidence="1" id="KW-1133">Transmembrane helix</keyword>
<name>A0ABM9P803_9FLAO</name>
<comment type="caution">
    <text evidence="2">The sequence shown here is derived from an EMBL/GenBank/DDBJ whole genome shotgun (WGS) entry which is preliminary data.</text>
</comment>
<keyword evidence="1" id="KW-0812">Transmembrane</keyword>
<feature type="transmembrane region" description="Helical" evidence="1">
    <location>
        <begin position="5"/>
        <end position="21"/>
    </location>
</feature>
<evidence type="ECO:0000256" key="1">
    <source>
        <dbReference type="SAM" id="Phobius"/>
    </source>
</evidence>
<dbReference type="Proteomes" id="UP001497527">
    <property type="component" value="Unassembled WGS sequence"/>
</dbReference>
<sequence length="133" mass="15813">MLKYILTWFPMIMIAIINGFFREKFLANYFNNLQAHQLSSVSMIMLLGVYIWFVFKVFFPASGNQAIFIGLIWLLFTVIFEFLFGYYAMGNSWNKLLSDYNVLEGKVWVFVLIWIAIAPYIIYRMQLVFLQEN</sequence>
<keyword evidence="3" id="KW-1185">Reference proteome</keyword>
<accession>A0ABM9P803</accession>
<protein>
    <submittedName>
        <fullName evidence="2">Uncharacterized protein</fullName>
    </submittedName>
</protein>
<proteinExistence type="predicted"/>
<feature type="transmembrane region" description="Helical" evidence="1">
    <location>
        <begin position="107"/>
        <end position="123"/>
    </location>
</feature>
<evidence type="ECO:0000313" key="2">
    <source>
        <dbReference type="EMBL" id="CAL2101689.1"/>
    </source>
</evidence>